<evidence type="ECO:0000256" key="2">
    <source>
        <dbReference type="SAM" id="Phobius"/>
    </source>
</evidence>
<name>A0A1I3R7M5_9ACTN</name>
<accession>A0A1I3R7M5</accession>
<feature type="region of interest" description="Disordered" evidence="1">
    <location>
        <begin position="489"/>
        <end position="540"/>
    </location>
</feature>
<evidence type="ECO:0000313" key="3">
    <source>
        <dbReference type="EMBL" id="SFJ42328.1"/>
    </source>
</evidence>
<keyword evidence="2" id="KW-1133">Transmembrane helix</keyword>
<feature type="transmembrane region" description="Helical" evidence="2">
    <location>
        <begin position="311"/>
        <end position="332"/>
    </location>
</feature>
<keyword evidence="4" id="KW-1185">Reference proteome</keyword>
<dbReference type="Proteomes" id="UP000198649">
    <property type="component" value="Unassembled WGS sequence"/>
</dbReference>
<evidence type="ECO:0008006" key="5">
    <source>
        <dbReference type="Google" id="ProtNLM"/>
    </source>
</evidence>
<organism evidence="3 4">
    <name type="scientific">Nocardioides psychrotolerans</name>
    <dbReference type="NCBI Taxonomy" id="1005945"/>
    <lineage>
        <taxon>Bacteria</taxon>
        <taxon>Bacillati</taxon>
        <taxon>Actinomycetota</taxon>
        <taxon>Actinomycetes</taxon>
        <taxon>Propionibacteriales</taxon>
        <taxon>Nocardioidaceae</taxon>
        <taxon>Nocardioides</taxon>
    </lineage>
</organism>
<feature type="transmembrane region" description="Helical" evidence="2">
    <location>
        <begin position="286"/>
        <end position="304"/>
    </location>
</feature>
<protein>
    <recommendedName>
        <fullName evidence="5">Dolichyl-phosphate-mannose-protein mannosyltransferase</fullName>
    </recommendedName>
</protein>
<proteinExistence type="predicted"/>
<dbReference type="EMBL" id="FOQG01000030">
    <property type="protein sequence ID" value="SFJ42328.1"/>
    <property type="molecule type" value="Genomic_DNA"/>
</dbReference>
<evidence type="ECO:0000313" key="4">
    <source>
        <dbReference type="Proteomes" id="UP000198649"/>
    </source>
</evidence>
<keyword evidence="2" id="KW-0812">Transmembrane</keyword>
<feature type="transmembrane region" description="Helical" evidence="2">
    <location>
        <begin position="255"/>
        <end position="274"/>
    </location>
</feature>
<dbReference type="STRING" id="1005945.SAMN05216561_13014"/>
<evidence type="ECO:0000256" key="1">
    <source>
        <dbReference type="SAM" id="MobiDB-lite"/>
    </source>
</evidence>
<reference evidence="3 4" key="1">
    <citation type="submission" date="2016-10" db="EMBL/GenBank/DDBJ databases">
        <authorList>
            <person name="de Groot N.N."/>
        </authorList>
    </citation>
    <scope>NUCLEOTIDE SEQUENCE [LARGE SCALE GENOMIC DNA]</scope>
    <source>
        <strain evidence="3 4">CGMCC 1.11156</strain>
    </source>
</reference>
<dbReference type="AlphaFoldDB" id="A0A1I3R7M5"/>
<sequence length="540" mass="56544">MLALSAFLVRLPFASLPLGPDEGGLLLVGSQWSPGTSLYGNYWVDRPPLLIGFFGLADHLGGTVALRLLGAVLVAISVLLAGRIGALAVAGGRGTRWAPALTALLTAASLVSSLVDALEVNGELIALPAILLSIERLLRAQAATTLEARTRLLLTAGIAAAAAVLVKQNEVDALLLIALLAARTAYRRGPRAALTDIAVPAAGAFLSAALVLGFASSRGTSLAGLWEAVVTFRLHASTVISGSASDATSIRLDRLLLSLAVTGAPVIIGLLIVRLRRRHEGSGVDLRVPALVLLTWECIAVLAGGSYWLHYLILLVPGLVLAVASICATPYATPDATPGPQPALRSPGFAPWDLLAVLSYVVAAALVATVVVAARTSVTSHADPLVSWLSTHQQPGDTAVVAYGHPDILRASGMASPYPEIWSLPVRVRDPGLLALTAVLAGTSRPDWVITTGASLAGWGIDPTTAQVALDQHYHYVGDIDGYRVFHQITPTGSPATEPTPCPPRRSHARTTHRDRDPDLRRGRQRHSAPQPRQGRLTGC</sequence>
<keyword evidence="2" id="KW-0472">Membrane</keyword>
<feature type="transmembrane region" description="Helical" evidence="2">
    <location>
        <begin position="352"/>
        <end position="374"/>
    </location>
</feature>
<gene>
    <name evidence="3" type="ORF">SAMN05216561_13014</name>
</gene>
<feature type="transmembrane region" description="Helical" evidence="2">
    <location>
        <begin position="68"/>
        <end position="90"/>
    </location>
</feature>
<feature type="compositionally biased region" description="Basic and acidic residues" evidence="1">
    <location>
        <begin position="512"/>
        <end position="522"/>
    </location>
</feature>